<name>A0A1X7KNF2_9BACT</name>
<protein>
    <submittedName>
        <fullName evidence="2">Polysaccharide pyruvyl transferase family protein WcaK</fullName>
    </submittedName>
</protein>
<dbReference type="Pfam" id="PF04230">
    <property type="entry name" value="PS_pyruv_trans"/>
    <property type="match status" value="1"/>
</dbReference>
<dbReference type="OrthoDB" id="624106at2"/>
<dbReference type="RefSeq" id="WP_085518042.1">
    <property type="nucleotide sequence ID" value="NZ_FXAW01000006.1"/>
</dbReference>
<evidence type="ECO:0000313" key="3">
    <source>
        <dbReference type="Proteomes" id="UP000193804"/>
    </source>
</evidence>
<evidence type="ECO:0000259" key="1">
    <source>
        <dbReference type="Pfam" id="PF04230"/>
    </source>
</evidence>
<dbReference type="PANTHER" id="PTHR36836">
    <property type="entry name" value="COLANIC ACID BIOSYNTHESIS PROTEIN WCAK"/>
    <property type="match status" value="1"/>
</dbReference>
<gene>
    <name evidence="2" type="ORF">SAMN05661096_02880</name>
</gene>
<evidence type="ECO:0000313" key="2">
    <source>
        <dbReference type="EMBL" id="SMG42278.1"/>
    </source>
</evidence>
<keyword evidence="2" id="KW-0808">Transferase</keyword>
<organism evidence="2 3">
    <name type="scientific">Marivirga sericea</name>
    <dbReference type="NCBI Taxonomy" id="1028"/>
    <lineage>
        <taxon>Bacteria</taxon>
        <taxon>Pseudomonadati</taxon>
        <taxon>Bacteroidota</taxon>
        <taxon>Cytophagia</taxon>
        <taxon>Cytophagales</taxon>
        <taxon>Marivirgaceae</taxon>
        <taxon>Marivirga</taxon>
    </lineage>
</organism>
<dbReference type="Proteomes" id="UP000193804">
    <property type="component" value="Unassembled WGS sequence"/>
</dbReference>
<dbReference type="AlphaFoldDB" id="A0A1X7KNF2"/>
<dbReference type="InterPro" id="IPR007345">
    <property type="entry name" value="Polysacch_pyruvyl_Trfase"/>
</dbReference>
<accession>A0A1X7KNF2</accession>
<reference evidence="3" key="1">
    <citation type="submission" date="2017-04" db="EMBL/GenBank/DDBJ databases">
        <authorList>
            <person name="Varghese N."/>
            <person name="Submissions S."/>
        </authorList>
    </citation>
    <scope>NUCLEOTIDE SEQUENCE [LARGE SCALE GENOMIC DNA]</scope>
    <source>
        <strain evidence="3">DSM 4125</strain>
    </source>
</reference>
<dbReference type="GO" id="GO:0016740">
    <property type="term" value="F:transferase activity"/>
    <property type="evidence" value="ECO:0007669"/>
    <property type="project" value="UniProtKB-KW"/>
</dbReference>
<proteinExistence type="predicted"/>
<dbReference type="PANTHER" id="PTHR36836:SF1">
    <property type="entry name" value="COLANIC ACID BIOSYNTHESIS PROTEIN WCAK"/>
    <property type="match status" value="1"/>
</dbReference>
<dbReference type="EMBL" id="FXAW01000006">
    <property type="protein sequence ID" value="SMG42278.1"/>
    <property type="molecule type" value="Genomic_DNA"/>
</dbReference>
<sequence>MAKIILRGYYGFGNLGDDILMITSYQIIKGVFPSPKVHISSESATSEYISKLVDVESVISSSTKFKADWIVHGGGGIYFDFKEGSSFYKLLNLLIRKTGFKWYSFFYNVLLKIFGKNHLEYRHRLGLGIGVGRFTYSSKKFHKSILSLSSYDFLLVRDQQSFDNLEKYNFDYPVFKSTDLVFNRKAWLQNFTISNAKSTDIAIILRDWSFDNHFHVERFLSSIKELKDKGYSLKFFSFDAKADEHYIQSIKQLSISIMIWSPDKMSLNDFIGQLNECRFTITSRAHGAIISACLGIPGLCIEIEPKLRTVQAMLGTSYSLVPNDFTTSLLAKKVEESFDKLDELKNNTIKDVEFNEKRIKSDLVMVKEHLSKYEQKD</sequence>
<keyword evidence="3" id="KW-1185">Reference proteome</keyword>
<dbReference type="STRING" id="1028.SAMN05661096_02880"/>
<feature type="domain" description="Polysaccharide pyruvyl transferase" evidence="1">
    <location>
        <begin position="14"/>
        <end position="302"/>
    </location>
</feature>